<dbReference type="EMBL" id="BQKI01000012">
    <property type="protein sequence ID" value="GJN05372.1"/>
    <property type="molecule type" value="Genomic_DNA"/>
</dbReference>
<evidence type="ECO:0000313" key="1">
    <source>
        <dbReference type="EMBL" id="GJN05372.1"/>
    </source>
</evidence>
<protein>
    <submittedName>
        <fullName evidence="1">Uncharacterized protein</fullName>
    </submittedName>
</protein>
<name>A0AAV5D450_ELECO</name>
<organism evidence="1 2">
    <name type="scientific">Eleusine coracana subsp. coracana</name>
    <dbReference type="NCBI Taxonomy" id="191504"/>
    <lineage>
        <taxon>Eukaryota</taxon>
        <taxon>Viridiplantae</taxon>
        <taxon>Streptophyta</taxon>
        <taxon>Embryophyta</taxon>
        <taxon>Tracheophyta</taxon>
        <taxon>Spermatophyta</taxon>
        <taxon>Magnoliopsida</taxon>
        <taxon>Liliopsida</taxon>
        <taxon>Poales</taxon>
        <taxon>Poaceae</taxon>
        <taxon>PACMAD clade</taxon>
        <taxon>Chloridoideae</taxon>
        <taxon>Cynodonteae</taxon>
        <taxon>Eleusininae</taxon>
        <taxon>Eleusine</taxon>
    </lineage>
</organism>
<sequence>MGAGCRSVEVPCVDEEAKPGAALHGRRGWTGADDAQDLERGGAAAEREIPQVVVGLRRWSSTVSTALGHHGSRSLRAPVAFLRMWIR</sequence>
<accession>A0AAV5D450</accession>
<reference evidence="1" key="1">
    <citation type="journal article" date="2018" name="DNA Res.">
        <title>Multiple hybrid de novo genome assembly of finger millet, an orphan allotetraploid crop.</title>
        <authorList>
            <person name="Hatakeyama M."/>
            <person name="Aluri S."/>
            <person name="Balachadran M.T."/>
            <person name="Sivarajan S.R."/>
            <person name="Patrignani A."/>
            <person name="Gruter S."/>
            <person name="Poveda L."/>
            <person name="Shimizu-Inatsugi R."/>
            <person name="Baeten J."/>
            <person name="Francoijs K.J."/>
            <person name="Nataraja K.N."/>
            <person name="Reddy Y.A.N."/>
            <person name="Phadnis S."/>
            <person name="Ravikumar R.L."/>
            <person name="Schlapbach R."/>
            <person name="Sreeman S.M."/>
            <person name="Shimizu K.K."/>
        </authorList>
    </citation>
    <scope>NUCLEOTIDE SEQUENCE</scope>
</reference>
<proteinExistence type="predicted"/>
<keyword evidence="2" id="KW-1185">Reference proteome</keyword>
<evidence type="ECO:0000313" key="2">
    <source>
        <dbReference type="Proteomes" id="UP001054889"/>
    </source>
</evidence>
<comment type="caution">
    <text evidence="1">The sequence shown here is derived from an EMBL/GenBank/DDBJ whole genome shotgun (WGS) entry which is preliminary data.</text>
</comment>
<dbReference type="Proteomes" id="UP001054889">
    <property type="component" value="Unassembled WGS sequence"/>
</dbReference>
<reference evidence="1" key="2">
    <citation type="submission" date="2021-12" db="EMBL/GenBank/DDBJ databases">
        <title>Resequencing data analysis of finger millet.</title>
        <authorList>
            <person name="Hatakeyama M."/>
            <person name="Aluri S."/>
            <person name="Balachadran M.T."/>
            <person name="Sivarajan S.R."/>
            <person name="Poveda L."/>
            <person name="Shimizu-Inatsugi R."/>
            <person name="Schlapbach R."/>
            <person name="Sreeman S.M."/>
            <person name="Shimizu K.K."/>
        </authorList>
    </citation>
    <scope>NUCLEOTIDE SEQUENCE</scope>
</reference>
<gene>
    <name evidence="1" type="primary">ga22993</name>
    <name evidence="1" type="ORF">PR202_ga22993</name>
</gene>
<dbReference type="AlphaFoldDB" id="A0AAV5D450"/>